<dbReference type="Pfam" id="PF18063">
    <property type="entry name" value="BB_PF"/>
    <property type="match status" value="1"/>
</dbReference>
<accession>Q54TJ2</accession>
<gene>
    <name evidence="2" type="ORF">DDB_G0281715</name>
</gene>
<dbReference type="PANTHER" id="PTHR35884">
    <property type="entry name" value="SMALL AGGREGATE FORMATION PROTEIN"/>
    <property type="match status" value="1"/>
</dbReference>
<dbReference type="EMBL" id="AAFI02000042">
    <property type="protein sequence ID" value="EAL66619.1"/>
    <property type="molecule type" value="Genomic_DNA"/>
</dbReference>
<reference evidence="2 3" key="1">
    <citation type="journal article" date="2005" name="Nature">
        <title>The genome of the social amoeba Dictyostelium discoideum.</title>
        <authorList>
            <consortium name="The Dictyostelium discoideum Sequencing Consortium"/>
            <person name="Eichinger L."/>
            <person name="Pachebat J.A."/>
            <person name="Glockner G."/>
            <person name="Rajandream M.A."/>
            <person name="Sucgang R."/>
            <person name="Berriman M."/>
            <person name="Song J."/>
            <person name="Olsen R."/>
            <person name="Szafranski K."/>
            <person name="Xu Q."/>
            <person name="Tunggal B."/>
            <person name="Kummerfeld S."/>
            <person name="Madera M."/>
            <person name="Konfortov B.A."/>
            <person name="Rivero F."/>
            <person name="Bankier A.T."/>
            <person name="Lehmann R."/>
            <person name="Hamlin N."/>
            <person name="Davies R."/>
            <person name="Gaudet P."/>
            <person name="Fey P."/>
            <person name="Pilcher K."/>
            <person name="Chen G."/>
            <person name="Saunders D."/>
            <person name="Sodergren E."/>
            <person name="Davis P."/>
            <person name="Kerhornou A."/>
            <person name="Nie X."/>
            <person name="Hall N."/>
            <person name="Anjard C."/>
            <person name="Hemphill L."/>
            <person name="Bason N."/>
            <person name="Farbrother P."/>
            <person name="Desany B."/>
            <person name="Just E."/>
            <person name="Morio T."/>
            <person name="Rost R."/>
            <person name="Churcher C."/>
            <person name="Cooper J."/>
            <person name="Haydock S."/>
            <person name="van Driessche N."/>
            <person name="Cronin A."/>
            <person name="Goodhead I."/>
            <person name="Muzny D."/>
            <person name="Mourier T."/>
            <person name="Pain A."/>
            <person name="Lu M."/>
            <person name="Harper D."/>
            <person name="Lindsay R."/>
            <person name="Hauser H."/>
            <person name="James K."/>
            <person name="Quiles M."/>
            <person name="Madan Babu M."/>
            <person name="Saito T."/>
            <person name="Buchrieser C."/>
            <person name="Wardroper A."/>
            <person name="Felder M."/>
            <person name="Thangavelu M."/>
            <person name="Johnson D."/>
            <person name="Knights A."/>
            <person name="Loulseged H."/>
            <person name="Mungall K."/>
            <person name="Oliver K."/>
            <person name="Price C."/>
            <person name="Quail M.A."/>
            <person name="Urushihara H."/>
            <person name="Hernandez J."/>
            <person name="Rabbinowitsch E."/>
            <person name="Steffen D."/>
            <person name="Sanders M."/>
            <person name="Ma J."/>
            <person name="Kohara Y."/>
            <person name="Sharp S."/>
            <person name="Simmonds M."/>
            <person name="Spiegler S."/>
            <person name="Tivey A."/>
            <person name="Sugano S."/>
            <person name="White B."/>
            <person name="Walker D."/>
            <person name="Woodward J."/>
            <person name="Winckler T."/>
            <person name="Tanaka Y."/>
            <person name="Shaulsky G."/>
            <person name="Schleicher M."/>
            <person name="Weinstock G."/>
            <person name="Rosenthal A."/>
            <person name="Cox E.C."/>
            <person name="Chisholm R.L."/>
            <person name="Gibbs R."/>
            <person name="Loomis W.F."/>
            <person name="Platzer M."/>
            <person name="Kay R.R."/>
            <person name="Williams J."/>
            <person name="Dear P.H."/>
            <person name="Noegel A.A."/>
            <person name="Barrell B."/>
            <person name="Kuspa A."/>
        </authorList>
    </citation>
    <scope>NUCLEOTIDE SEQUENCE [LARGE SCALE GENOMIC DNA]</scope>
    <source>
        <strain evidence="2 3">AX4</strain>
    </source>
</reference>
<name>Q54TJ2_DICDI</name>
<dbReference type="InParanoid" id="Q54TJ2"/>
<dbReference type="GO" id="GO:0031157">
    <property type="term" value="P:regulation of aggregate size involved in sorocarp development"/>
    <property type="evidence" value="ECO:0007669"/>
    <property type="project" value="InterPro"/>
</dbReference>
<dbReference type="HOGENOM" id="CLU_2594813_0_0_1"/>
<dbReference type="InterPro" id="IPR038768">
    <property type="entry name" value="SmlA"/>
</dbReference>
<dbReference type="KEGG" id="ddi:DDB_G0281715"/>
<dbReference type="VEuPathDB" id="AmoebaDB:DDB_G0281715"/>
<dbReference type="InterPro" id="IPR040927">
    <property type="entry name" value="PF_Monalysin"/>
</dbReference>
<dbReference type="Proteomes" id="UP000002195">
    <property type="component" value="Unassembled WGS sequence"/>
</dbReference>
<evidence type="ECO:0000313" key="2">
    <source>
        <dbReference type="EMBL" id="EAL66619.1"/>
    </source>
</evidence>
<dbReference type="RefSeq" id="XP_640599.1">
    <property type="nucleotide sequence ID" value="XM_635507.1"/>
</dbReference>
<dbReference type="AlphaFoldDB" id="Q54TJ2"/>
<protein>
    <recommendedName>
        <fullName evidence="1">Monalysin Pore-forming domain-containing protein</fullName>
    </recommendedName>
</protein>
<keyword evidence="3" id="KW-1185">Reference proteome</keyword>
<dbReference type="PANTHER" id="PTHR35884:SF1">
    <property type="entry name" value="MONALYSIN BETA BARREL PORE-FORMING DOMAIN-CONTAINING PROTEIN-RELATED"/>
    <property type="match status" value="1"/>
</dbReference>
<feature type="domain" description="Monalysin Pore-forming" evidence="1">
    <location>
        <begin position="7"/>
        <end position="66"/>
    </location>
</feature>
<dbReference type="GeneID" id="8623209"/>
<sequence length="80" mass="9236">MLPGIPKKDHIETLNKTNPGANLKFVPTLNAMVMFVPMYRDDPFTIHYNDFVWDPIEYNTIIGLLVENSNKWSPKTLSNQ</sequence>
<proteinExistence type="predicted"/>
<evidence type="ECO:0000259" key="1">
    <source>
        <dbReference type="Pfam" id="PF18063"/>
    </source>
</evidence>
<organism evidence="2 3">
    <name type="scientific">Dictyostelium discoideum</name>
    <name type="common">Social amoeba</name>
    <dbReference type="NCBI Taxonomy" id="44689"/>
    <lineage>
        <taxon>Eukaryota</taxon>
        <taxon>Amoebozoa</taxon>
        <taxon>Evosea</taxon>
        <taxon>Eumycetozoa</taxon>
        <taxon>Dictyostelia</taxon>
        <taxon>Dictyosteliales</taxon>
        <taxon>Dictyosteliaceae</taxon>
        <taxon>Dictyostelium</taxon>
    </lineage>
</organism>
<dbReference type="PaxDb" id="44689-DDB0204627"/>
<comment type="caution">
    <text evidence="2">The sequence shown here is derived from an EMBL/GenBank/DDBJ whole genome shotgun (WGS) entry which is preliminary data.</text>
</comment>
<evidence type="ECO:0000313" key="3">
    <source>
        <dbReference type="Proteomes" id="UP000002195"/>
    </source>
</evidence>